<dbReference type="AlphaFoldDB" id="A0AAE4U346"/>
<evidence type="ECO:0000313" key="2">
    <source>
        <dbReference type="EMBL" id="MDV6300236.1"/>
    </source>
</evidence>
<sequence>MTTYGFRLFRFTVHQGQKRKEQDLVVHEDGKAPWRYVDHLHSAAAAREGTSNSGHPPKPDGSPYKSYGESPVFELRKVIRGGGHLAGAFRFGRDGGHEWAYPIKADDDRDPVDIEGMAPARRYRFAMLFPDSGNEGVLMLESVGGACPYQSFMRWVRYWSQQATAGTDDAWYRMKVTPIADKDQVDEFLKGARVDELVLSSEKASRSRRISEKGFKLTTKLDASSKRAALSKLTTAITAGKPEDELADDFAKLVGGGVDALDFEDAWLHVDSPTFGSQTISPSRLPEVFTYRIGTERPDEDVLHQEVKSRLRKLDKVPAVTTIKHTGWPTGVDDV</sequence>
<reference evidence="2" key="1">
    <citation type="submission" date="2023-10" db="EMBL/GenBank/DDBJ databases">
        <title>Development of a sustainable strategy for remediation of hydrocarbon-contaminated territories based on the waste exchange concept.</title>
        <authorList>
            <person name="Krivoruchko A."/>
        </authorList>
    </citation>
    <scope>NUCLEOTIDE SEQUENCE</scope>
    <source>
        <strain evidence="2">IEGM 1175</strain>
    </source>
</reference>
<feature type="region of interest" description="Disordered" evidence="1">
    <location>
        <begin position="45"/>
        <end position="66"/>
    </location>
</feature>
<proteinExistence type="predicted"/>
<dbReference type="Proteomes" id="UP001185873">
    <property type="component" value="Unassembled WGS sequence"/>
</dbReference>
<organism evidence="2 3">
    <name type="scientific">Dietzia maris</name>
    <dbReference type="NCBI Taxonomy" id="37915"/>
    <lineage>
        <taxon>Bacteria</taxon>
        <taxon>Bacillati</taxon>
        <taxon>Actinomycetota</taxon>
        <taxon>Actinomycetes</taxon>
        <taxon>Mycobacteriales</taxon>
        <taxon>Dietziaceae</taxon>
        <taxon>Dietzia</taxon>
    </lineage>
</organism>
<evidence type="ECO:0000313" key="3">
    <source>
        <dbReference type="Proteomes" id="UP001185873"/>
    </source>
</evidence>
<dbReference type="EMBL" id="JAWLKJ010000003">
    <property type="protein sequence ID" value="MDV6300236.1"/>
    <property type="molecule type" value="Genomic_DNA"/>
</dbReference>
<evidence type="ECO:0000256" key="1">
    <source>
        <dbReference type="SAM" id="MobiDB-lite"/>
    </source>
</evidence>
<gene>
    <name evidence="2" type="ORF">R3P82_14105</name>
</gene>
<comment type="caution">
    <text evidence="2">The sequence shown here is derived from an EMBL/GenBank/DDBJ whole genome shotgun (WGS) entry which is preliminary data.</text>
</comment>
<protein>
    <submittedName>
        <fullName evidence="2">Uncharacterized protein</fullName>
    </submittedName>
</protein>
<name>A0AAE4U346_9ACTN</name>
<dbReference type="RefSeq" id="WP_268091858.1">
    <property type="nucleotide sequence ID" value="NZ_JAWLKJ010000003.1"/>
</dbReference>
<accession>A0AAE4U346</accession>